<dbReference type="EMBL" id="CP011126">
    <property type="protein sequence ID" value="AKQ33709.1"/>
    <property type="molecule type" value="Genomic_DNA"/>
</dbReference>
<proteinExistence type="predicted"/>
<evidence type="ECO:0000259" key="1">
    <source>
        <dbReference type="PROSITE" id="PS51163"/>
    </source>
</evidence>
<dbReference type="InterPro" id="IPR052532">
    <property type="entry name" value="SUA5_domain"/>
</dbReference>
<name>A0ABM5UUS6_9COXI</name>
<dbReference type="InterPro" id="IPR006070">
    <property type="entry name" value="Sua5-like_dom"/>
</dbReference>
<gene>
    <name evidence="2" type="ORF">CleRT_10180</name>
</gene>
<evidence type="ECO:0000313" key="3">
    <source>
        <dbReference type="Proteomes" id="UP000063965"/>
    </source>
</evidence>
<dbReference type="SUPFAM" id="SSF55821">
    <property type="entry name" value="YrdC/RibB"/>
    <property type="match status" value="1"/>
</dbReference>
<dbReference type="Gene3D" id="3.90.870.10">
    <property type="entry name" value="DHBP synthase"/>
    <property type="match status" value="1"/>
</dbReference>
<reference evidence="2 3" key="1">
    <citation type="journal article" date="2015" name="Genome Biol. Evol.">
        <title>Distinctive Genome Reduction Rates Revealed by Genomic Analyses of Two Coxiella-Like Endosymbionts in Ticks.</title>
        <authorList>
            <person name="Gottlieb Y."/>
            <person name="Lalzar I."/>
            <person name="Klasson L."/>
        </authorList>
    </citation>
    <scope>NUCLEOTIDE SEQUENCE [LARGE SCALE GENOMIC DNA]</scope>
    <source>
        <strain evidence="2 3">CRt</strain>
    </source>
</reference>
<evidence type="ECO:0000313" key="2">
    <source>
        <dbReference type="EMBL" id="AKQ33709.1"/>
    </source>
</evidence>
<dbReference type="NCBIfam" id="TIGR00057">
    <property type="entry name" value="L-threonylcarbamoyladenylate synthase"/>
    <property type="match status" value="1"/>
</dbReference>
<dbReference type="PANTHER" id="PTHR42828:SF3">
    <property type="entry name" value="THREONYLCARBAMOYL-AMP SYNTHASE"/>
    <property type="match status" value="1"/>
</dbReference>
<dbReference type="PROSITE" id="PS51163">
    <property type="entry name" value="YRDC"/>
    <property type="match status" value="1"/>
</dbReference>
<dbReference type="InterPro" id="IPR017945">
    <property type="entry name" value="DHBP_synth_RibB-like_a/b_dom"/>
</dbReference>
<dbReference type="PANTHER" id="PTHR42828">
    <property type="entry name" value="DHBP SYNTHASE RIBB-LIKE ALPHA/BETA DOMAIN-CONTAINING PROTEIN"/>
    <property type="match status" value="1"/>
</dbReference>
<organism evidence="2 3">
    <name type="scientific">Candidatus Coxiella mudrowiae</name>
    <dbReference type="NCBI Taxonomy" id="2054173"/>
    <lineage>
        <taxon>Bacteria</taxon>
        <taxon>Pseudomonadati</taxon>
        <taxon>Pseudomonadota</taxon>
        <taxon>Gammaproteobacteria</taxon>
        <taxon>Legionellales</taxon>
        <taxon>Coxiellaceae</taxon>
        <taxon>Coxiella</taxon>
    </lineage>
</organism>
<accession>A0ABM5UUS6</accession>
<dbReference type="Proteomes" id="UP000063965">
    <property type="component" value="Chromosome"/>
</dbReference>
<dbReference type="RefSeq" id="WP_048875340.1">
    <property type="nucleotide sequence ID" value="NZ_CP011126.1"/>
</dbReference>
<sequence>MSTIRIHPDNPQSRLIRQAVATLEGGGVIIYPTNSGYALGCGLRNKSGVDRVRRLGQLNKAHLFTLLCRDLSEIANYARIDNPTFRFLKAHTPGSYTFILLATREIPHQMLHPKRKTIGIQVPGHPIVQALLQAFQKPLMSVTLTSSQGWPFPKVVELEEKLVDQVNLIIDGGLTSIDPSTVVDLTGEMLKVICEGRGDMSEI</sequence>
<feature type="domain" description="YrdC-like" evidence="1">
    <location>
        <begin position="13"/>
        <end position="198"/>
    </location>
</feature>
<keyword evidence="3" id="KW-1185">Reference proteome</keyword>
<protein>
    <submittedName>
        <fullName evidence="2">Sua5/YciO/YrdC/YwlC family protein</fullName>
    </submittedName>
</protein>
<dbReference type="Pfam" id="PF01300">
    <property type="entry name" value="Sua5_yciO_yrdC"/>
    <property type="match status" value="1"/>
</dbReference>